<name>X1FFE4_9ZZZZ</name>
<organism evidence="1">
    <name type="scientific">marine sediment metagenome</name>
    <dbReference type="NCBI Taxonomy" id="412755"/>
    <lineage>
        <taxon>unclassified sequences</taxon>
        <taxon>metagenomes</taxon>
        <taxon>ecological metagenomes</taxon>
    </lineage>
</organism>
<evidence type="ECO:0000313" key="1">
    <source>
        <dbReference type="EMBL" id="GAH44361.1"/>
    </source>
</evidence>
<reference evidence="1" key="1">
    <citation type="journal article" date="2014" name="Front. Microbiol.">
        <title>High frequency of phylogenetically diverse reductive dehalogenase-homologous genes in deep subseafloor sedimentary metagenomes.</title>
        <authorList>
            <person name="Kawai M."/>
            <person name="Futagami T."/>
            <person name="Toyoda A."/>
            <person name="Takaki Y."/>
            <person name="Nishi S."/>
            <person name="Hori S."/>
            <person name="Arai W."/>
            <person name="Tsubouchi T."/>
            <person name="Morono Y."/>
            <person name="Uchiyama I."/>
            <person name="Ito T."/>
            <person name="Fujiyama A."/>
            <person name="Inagaki F."/>
            <person name="Takami H."/>
        </authorList>
    </citation>
    <scope>NUCLEOTIDE SEQUENCE</scope>
    <source>
        <strain evidence="1">Expedition CK06-06</strain>
    </source>
</reference>
<dbReference type="AlphaFoldDB" id="X1FFE4"/>
<accession>X1FFE4</accession>
<proteinExistence type="predicted"/>
<protein>
    <submittedName>
        <fullName evidence="1">Uncharacterized protein</fullName>
    </submittedName>
</protein>
<comment type="caution">
    <text evidence="1">The sequence shown here is derived from an EMBL/GenBank/DDBJ whole genome shotgun (WGS) entry which is preliminary data.</text>
</comment>
<sequence>MMKKHISISDEEYNDILQWLKEEVDIETESLCEEQIIAMKDTFSFQRWQLKKAYREFATIMRETRLGSILITIIERIDRIFEKIFC</sequence>
<dbReference type="EMBL" id="BARU01012736">
    <property type="protein sequence ID" value="GAH44361.1"/>
    <property type="molecule type" value="Genomic_DNA"/>
</dbReference>
<gene>
    <name evidence="1" type="ORF">S03H2_23342</name>
</gene>